<evidence type="ECO:0000313" key="1">
    <source>
        <dbReference type="EMBL" id="KYF53746.1"/>
    </source>
</evidence>
<evidence type="ECO:0000313" key="2">
    <source>
        <dbReference type="Proteomes" id="UP000075420"/>
    </source>
</evidence>
<proteinExistence type="predicted"/>
<accession>A0A150PDM6</accession>
<sequence length="153" mass="17046">MYLLFAWYTTGPLGEARFFGEFAGYDAERLRIGRWLRDNAPSDAKVAVYAAGQIPWASGLYAHDMLGLNDAHIAAIEPPSMGRGVAGHEKSDPDYTLRTIRPDIIVDGHLVPGMREHPEFAARYEQLPGFRYNAIFVTEAYARRLRPAIPAAP</sequence>
<dbReference type="Proteomes" id="UP000075420">
    <property type="component" value="Unassembled WGS sequence"/>
</dbReference>
<dbReference type="EMBL" id="JELY01002055">
    <property type="protein sequence ID" value="KYF53746.1"/>
    <property type="molecule type" value="Genomic_DNA"/>
</dbReference>
<dbReference type="AlphaFoldDB" id="A0A150PDM6"/>
<protein>
    <submittedName>
        <fullName evidence="1">Uncharacterized protein</fullName>
    </submittedName>
</protein>
<reference evidence="1 2" key="1">
    <citation type="submission" date="2014-02" db="EMBL/GenBank/DDBJ databases">
        <title>The small core and large imbalanced accessory genome model reveals a collaborative survival strategy of Sorangium cellulosum strains in nature.</title>
        <authorList>
            <person name="Han K."/>
            <person name="Peng R."/>
            <person name="Blom J."/>
            <person name="Li Y.-Z."/>
        </authorList>
    </citation>
    <scope>NUCLEOTIDE SEQUENCE [LARGE SCALE GENOMIC DNA]</scope>
    <source>
        <strain evidence="1 2">So0157-25</strain>
    </source>
</reference>
<organism evidence="1 2">
    <name type="scientific">Sorangium cellulosum</name>
    <name type="common">Polyangium cellulosum</name>
    <dbReference type="NCBI Taxonomy" id="56"/>
    <lineage>
        <taxon>Bacteria</taxon>
        <taxon>Pseudomonadati</taxon>
        <taxon>Myxococcota</taxon>
        <taxon>Polyangia</taxon>
        <taxon>Polyangiales</taxon>
        <taxon>Polyangiaceae</taxon>
        <taxon>Sorangium</taxon>
    </lineage>
</organism>
<gene>
    <name evidence="1" type="ORF">BE08_03000</name>
</gene>
<comment type="caution">
    <text evidence="1">The sequence shown here is derived from an EMBL/GenBank/DDBJ whole genome shotgun (WGS) entry which is preliminary data.</text>
</comment>
<name>A0A150PDM6_SORCE</name>